<dbReference type="GO" id="GO:0044210">
    <property type="term" value="P:'de novo' CTP biosynthetic process"/>
    <property type="evidence" value="ECO:0007669"/>
    <property type="project" value="UniProtKB-UniPathway"/>
</dbReference>
<dbReference type="Gene3D" id="3.40.50.880">
    <property type="match status" value="1"/>
</dbReference>
<dbReference type="NCBIfam" id="NF003792">
    <property type="entry name" value="PRK05380.1"/>
    <property type="match status" value="1"/>
</dbReference>
<dbReference type="PANTHER" id="PTHR11550:SF0">
    <property type="entry name" value="CTP SYNTHASE-RELATED"/>
    <property type="match status" value="1"/>
</dbReference>
<evidence type="ECO:0000256" key="3">
    <source>
        <dbReference type="ARBA" id="ARBA00012291"/>
    </source>
</evidence>
<evidence type="ECO:0000256" key="2">
    <source>
        <dbReference type="ARBA" id="ARBA00007533"/>
    </source>
</evidence>
<dbReference type="PANTHER" id="PTHR11550">
    <property type="entry name" value="CTP SYNTHASE"/>
    <property type="match status" value="1"/>
</dbReference>
<dbReference type="InterPro" id="IPR033828">
    <property type="entry name" value="GATase1_CTP_Synthase"/>
</dbReference>
<dbReference type="EMBL" id="PCYL01000017">
    <property type="protein sequence ID" value="PIR46963.1"/>
    <property type="molecule type" value="Genomic_DNA"/>
</dbReference>
<dbReference type="CDD" id="cd01746">
    <property type="entry name" value="GATase1_CTP_Synthase"/>
    <property type="match status" value="1"/>
</dbReference>
<keyword evidence="6" id="KW-0067">ATP-binding</keyword>
<dbReference type="AlphaFoldDB" id="A0A2H0RKD0"/>
<dbReference type="InterPro" id="IPR017926">
    <property type="entry name" value="GATASE"/>
</dbReference>
<dbReference type="GO" id="GO:0003883">
    <property type="term" value="F:CTP synthase activity"/>
    <property type="evidence" value="ECO:0007669"/>
    <property type="project" value="UniProtKB-EC"/>
</dbReference>
<dbReference type="InterPro" id="IPR004468">
    <property type="entry name" value="CTP_synthase"/>
</dbReference>
<dbReference type="UniPathway" id="UPA00159">
    <property type="reaction ID" value="UER00277"/>
</dbReference>
<keyword evidence="7" id="KW-0315">Glutamine amidotransferase</keyword>
<dbReference type="SUPFAM" id="SSF52317">
    <property type="entry name" value="Class I glutamine amidotransferase-like"/>
    <property type="match status" value="1"/>
</dbReference>
<evidence type="ECO:0000256" key="8">
    <source>
        <dbReference type="ARBA" id="ARBA00022975"/>
    </source>
</evidence>
<comment type="catalytic activity">
    <reaction evidence="9">
        <text>UTP + L-glutamine + ATP + H2O = CTP + L-glutamate + ADP + phosphate + 2 H(+)</text>
        <dbReference type="Rhea" id="RHEA:26426"/>
        <dbReference type="ChEBI" id="CHEBI:15377"/>
        <dbReference type="ChEBI" id="CHEBI:15378"/>
        <dbReference type="ChEBI" id="CHEBI:29985"/>
        <dbReference type="ChEBI" id="CHEBI:30616"/>
        <dbReference type="ChEBI" id="CHEBI:37563"/>
        <dbReference type="ChEBI" id="CHEBI:43474"/>
        <dbReference type="ChEBI" id="CHEBI:46398"/>
        <dbReference type="ChEBI" id="CHEBI:58359"/>
        <dbReference type="ChEBI" id="CHEBI:456216"/>
        <dbReference type="EC" id="6.3.4.2"/>
    </reaction>
</comment>
<dbReference type="FunFam" id="3.40.50.880:FF:000002">
    <property type="entry name" value="CTP synthase"/>
    <property type="match status" value="1"/>
</dbReference>
<evidence type="ECO:0000313" key="12">
    <source>
        <dbReference type="Proteomes" id="UP000230833"/>
    </source>
</evidence>
<sequence length="295" mass="33885">NILGLPQRYEDGKHGKNLLSAWKAMVARGEKAKQEVRIALVGKYFKVGDYLQGDVYISVIEALKHAANHAGRKIRIDWLDASDFDNTKEESAHHYKKNLEKLKDYDGILVPGGFGKRAVEGKINVVRYAREHKIPYFGLCYGMQLMVVEFARNVLNMEDAHTTEIEKRTAYRVVDLMPEQMKNLQQERFGGSMRLGAYHCIVEKGTIARECYKYENITERHRHRYEINPDFIEDIEKAGLCFSGKSPDGRLMEIVELPKSKHPFFLGTQFHPEFKTSPLSPHPLFVGFIRAAILK</sequence>
<accession>A0A2H0RKD0</accession>
<organism evidence="11 12">
    <name type="scientific">Candidatus Vogelbacteria bacterium CG10_big_fil_rev_8_21_14_0_10_45_14</name>
    <dbReference type="NCBI Taxonomy" id="1975042"/>
    <lineage>
        <taxon>Bacteria</taxon>
        <taxon>Candidatus Vogeliibacteriota</taxon>
    </lineage>
</organism>
<dbReference type="GO" id="GO:0019856">
    <property type="term" value="P:pyrimidine nucleobase biosynthetic process"/>
    <property type="evidence" value="ECO:0007669"/>
    <property type="project" value="TreeGrafter"/>
</dbReference>
<comment type="pathway">
    <text evidence="1">Pyrimidine metabolism; CTP biosynthesis via de novo pathway; CTP from UDP: step 2/2.</text>
</comment>
<dbReference type="Proteomes" id="UP000230833">
    <property type="component" value="Unassembled WGS sequence"/>
</dbReference>
<dbReference type="EC" id="6.3.4.2" evidence="3"/>
<protein>
    <recommendedName>
        <fullName evidence="3">CTP synthase (glutamine hydrolyzing)</fullName>
        <ecNumber evidence="3">6.3.4.2</ecNumber>
    </recommendedName>
</protein>
<dbReference type="InterPro" id="IPR029062">
    <property type="entry name" value="Class_I_gatase-like"/>
</dbReference>
<keyword evidence="4" id="KW-0436">Ligase</keyword>
<dbReference type="Pfam" id="PF00117">
    <property type="entry name" value="GATase"/>
    <property type="match status" value="1"/>
</dbReference>
<feature type="domain" description="Glutamine amidotransferase" evidence="10">
    <location>
        <begin position="54"/>
        <end position="290"/>
    </location>
</feature>
<keyword evidence="5" id="KW-0547">Nucleotide-binding</keyword>
<evidence type="ECO:0000313" key="11">
    <source>
        <dbReference type="EMBL" id="PIR46963.1"/>
    </source>
</evidence>
<feature type="non-terminal residue" evidence="11">
    <location>
        <position position="1"/>
    </location>
</feature>
<comment type="caution">
    <text evidence="11">The sequence shown here is derived from an EMBL/GenBank/DDBJ whole genome shotgun (WGS) entry which is preliminary data.</text>
</comment>
<dbReference type="PROSITE" id="PS51273">
    <property type="entry name" value="GATASE_TYPE_1"/>
    <property type="match status" value="1"/>
</dbReference>
<dbReference type="GO" id="GO:0042802">
    <property type="term" value="F:identical protein binding"/>
    <property type="evidence" value="ECO:0007669"/>
    <property type="project" value="TreeGrafter"/>
</dbReference>
<comment type="similarity">
    <text evidence="2">Belongs to the CTP synthase family.</text>
</comment>
<keyword evidence="8" id="KW-0665">Pyrimidine biosynthesis</keyword>
<reference evidence="11 12" key="1">
    <citation type="submission" date="2017-09" db="EMBL/GenBank/DDBJ databases">
        <title>Depth-based differentiation of microbial function through sediment-hosted aquifers and enrichment of novel symbionts in the deep terrestrial subsurface.</title>
        <authorList>
            <person name="Probst A.J."/>
            <person name="Ladd B."/>
            <person name="Jarett J.K."/>
            <person name="Geller-Mcgrath D.E."/>
            <person name="Sieber C.M."/>
            <person name="Emerson J.B."/>
            <person name="Anantharaman K."/>
            <person name="Thomas B.C."/>
            <person name="Malmstrom R."/>
            <person name="Stieglmeier M."/>
            <person name="Klingl A."/>
            <person name="Woyke T."/>
            <person name="Ryan C.M."/>
            <person name="Banfield J.F."/>
        </authorList>
    </citation>
    <scope>NUCLEOTIDE SEQUENCE [LARGE SCALE GENOMIC DNA]</scope>
    <source>
        <strain evidence="11">CG10_big_fil_rev_8_21_14_0_10_45_14</strain>
    </source>
</reference>
<proteinExistence type="inferred from homology"/>
<gene>
    <name evidence="11" type="ORF">COV07_01525</name>
</gene>
<evidence type="ECO:0000256" key="4">
    <source>
        <dbReference type="ARBA" id="ARBA00022598"/>
    </source>
</evidence>
<evidence type="ECO:0000256" key="9">
    <source>
        <dbReference type="ARBA" id="ARBA00047781"/>
    </source>
</evidence>
<evidence type="ECO:0000256" key="1">
    <source>
        <dbReference type="ARBA" id="ARBA00005171"/>
    </source>
</evidence>
<dbReference type="GO" id="GO:0005524">
    <property type="term" value="F:ATP binding"/>
    <property type="evidence" value="ECO:0007669"/>
    <property type="project" value="UniProtKB-KW"/>
</dbReference>
<evidence type="ECO:0000256" key="7">
    <source>
        <dbReference type="ARBA" id="ARBA00022962"/>
    </source>
</evidence>
<evidence type="ECO:0000256" key="5">
    <source>
        <dbReference type="ARBA" id="ARBA00022741"/>
    </source>
</evidence>
<name>A0A2H0RKD0_9BACT</name>
<evidence type="ECO:0000256" key="6">
    <source>
        <dbReference type="ARBA" id="ARBA00022840"/>
    </source>
</evidence>
<evidence type="ECO:0000259" key="10">
    <source>
        <dbReference type="Pfam" id="PF00117"/>
    </source>
</evidence>